<dbReference type="PANTHER" id="PTHR30269">
    <property type="entry name" value="TRANSMEMBRANE PROTEIN YFCA"/>
    <property type="match status" value="1"/>
</dbReference>
<dbReference type="Proteomes" id="UP000016540">
    <property type="component" value="Unassembled WGS sequence"/>
</dbReference>
<feature type="transmembrane region" description="Helical" evidence="8">
    <location>
        <begin position="193"/>
        <end position="211"/>
    </location>
</feature>
<keyword evidence="4 8" id="KW-1003">Cell membrane</keyword>
<dbReference type="RefSeq" id="WP_012139087.1">
    <property type="nucleotide sequence ID" value="NZ_KE007327.1"/>
</dbReference>
<evidence type="ECO:0000313" key="10">
    <source>
        <dbReference type="Proteomes" id="UP000016540"/>
    </source>
</evidence>
<evidence type="ECO:0000256" key="4">
    <source>
        <dbReference type="ARBA" id="ARBA00022475"/>
    </source>
</evidence>
<reference evidence="9 10" key="1">
    <citation type="journal article" date="2013" name="Genome Announc.">
        <title>Draft Genome Sequence of the Moderately Halophilic Bacterium Marinobacter lipolyticus Strain SM19.</title>
        <authorList>
            <person name="Papke R.T."/>
            <person name="de la Haba R.R."/>
            <person name="Infante-Dominguez C."/>
            <person name="Perez D."/>
            <person name="Sanchez-Porro C."/>
            <person name="Lapierre P."/>
            <person name="Ventosa A."/>
        </authorList>
    </citation>
    <scope>NUCLEOTIDE SEQUENCE [LARGE SCALE GENOMIC DNA]</scope>
    <source>
        <strain evidence="9 10">SM19</strain>
    </source>
</reference>
<gene>
    <name evidence="9" type="ORF">MARLIPOL_14725</name>
</gene>
<organism evidence="9 10">
    <name type="scientific">Marinobacter lipolyticus SM19</name>
    <dbReference type="NCBI Taxonomy" id="1318628"/>
    <lineage>
        <taxon>Bacteria</taxon>
        <taxon>Pseudomonadati</taxon>
        <taxon>Pseudomonadota</taxon>
        <taxon>Gammaproteobacteria</taxon>
        <taxon>Pseudomonadales</taxon>
        <taxon>Marinobacteraceae</taxon>
        <taxon>Marinobacter</taxon>
    </lineage>
</organism>
<comment type="caution">
    <text evidence="9">The sequence shown here is derived from an EMBL/GenBank/DDBJ whole genome shotgun (WGS) entry which is preliminary data.</text>
</comment>
<dbReference type="eggNOG" id="COG0730">
    <property type="taxonomic scope" value="Bacteria"/>
</dbReference>
<evidence type="ECO:0000256" key="6">
    <source>
        <dbReference type="ARBA" id="ARBA00022989"/>
    </source>
</evidence>
<name>R8AY71_9GAMM</name>
<keyword evidence="5 8" id="KW-0812">Transmembrane</keyword>
<feature type="transmembrane region" description="Helical" evidence="8">
    <location>
        <begin position="165"/>
        <end position="186"/>
    </location>
</feature>
<dbReference type="InterPro" id="IPR052017">
    <property type="entry name" value="TSUP"/>
</dbReference>
<evidence type="ECO:0000256" key="5">
    <source>
        <dbReference type="ARBA" id="ARBA00022692"/>
    </source>
</evidence>
<evidence type="ECO:0000256" key="3">
    <source>
        <dbReference type="ARBA" id="ARBA00022448"/>
    </source>
</evidence>
<protein>
    <recommendedName>
        <fullName evidence="8">Probable membrane transporter protein</fullName>
    </recommendedName>
</protein>
<dbReference type="HOGENOM" id="CLU_054750_2_0_6"/>
<feature type="transmembrane region" description="Helical" evidence="8">
    <location>
        <begin position="37"/>
        <end position="62"/>
    </location>
</feature>
<dbReference type="InterPro" id="IPR002781">
    <property type="entry name" value="TM_pro_TauE-like"/>
</dbReference>
<evidence type="ECO:0000256" key="7">
    <source>
        <dbReference type="ARBA" id="ARBA00023136"/>
    </source>
</evidence>
<proteinExistence type="inferred from homology"/>
<dbReference type="PANTHER" id="PTHR30269:SF37">
    <property type="entry name" value="MEMBRANE TRANSPORTER PROTEIN"/>
    <property type="match status" value="1"/>
</dbReference>
<dbReference type="OrthoDB" id="5472127at2"/>
<feature type="transmembrane region" description="Helical" evidence="8">
    <location>
        <begin position="131"/>
        <end position="153"/>
    </location>
</feature>
<dbReference type="PATRIC" id="fig|1318628.3.peg.2943"/>
<dbReference type="GO" id="GO:0005886">
    <property type="term" value="C:plasma membrane"/>
    <property type="evidence" value="ECO:0007669"/>
    <property type="project" value="UniProtKB-SubCell"/>
</dbReference>
<evidence type="ECO:0000256" key="2">
    <source>
        <dbReference type="ARBA" id="ARBA00009142"/>
    </source>
</evidence>
<accession>R8AY71</accession>
<dbReference type="EMBL" id="ASAD01000017">
    <property type="protein sequence ID" value="EON91284.1"/>
    <property type="molecule type" value="Genomic_DNA"/>
</dbReference>
<evidence type="ECO:0000256" key="1">
    <source>
        <dbReference type="ARBA" id="ARBA00004651"/>
    </source>
</evidence>
<dbReference type="STRING" id="1318628.MARLIPOL_14725"/>
<keyword evidence="3" id="KW-0813">Transport</keyword>
<keyword evidence="7 8" id="KW-0472">Membrane</keyword>
<keyword evidence="10" id="KW-1185">Reference proteome</keyword>
<comment type="subcellular location">
    <subcellularLocation>
        <location evidence="1 8">Cell membrane</location>
        <topology evidence="1 8">Multi-pass membrane protein</topology>
    </subcellularLocation>
</comment>
<feature type="transmembrane region" description="Helical" evidence="8">
    <location>
        <begin position="223"/>
        <end position="241"/>
    </location>
</feature>
<feature type="transmembrane region" description="Helical" evidence="8">
    <location>
        <begin position="74"/>
        <end position="96"/>
    </location>
</feature>
<dbReference type="AlphaFoldDB" id="R8AY71"/>
<feature type="transmembrane region" description="Helical" evidence="8">
    <location>
        <begin position="102"/>
        <end position="119"/>
    </location>
</feature>
<sequence length="245" mass="25588">MDEVSLVHILLANLTLLAGACLQGVAGYGIGTFSAPLLFLISPLFVPAPLVLNAVLLTVFMLFRYHESLQIREVRFAIGGGALGTVFAGLTLLILSPKGFELIFGVLILTGVLLSIGGLRPRLNARNSVLAGVASTYMGTITAVGGPPIALIYQNEKGPLVRANMSAFFLVASFFSVAALFASGYLGTRELNLFALTFPGVLGGFWLSGKLVHRLPVEGLRPVILGIAAVAGAAALARGLLTLQL</sequence>
<comment type="similarity">
    <text evidence="2 8">Belongs to the 4-toluene sulfonate uptake permease (TSUP) (TC 2.A.102) family.</text>
</comment>
<keyword evidence="6 8" id="KW-1133">Transmembrane helix</keyword>
<dbReference type="Pfam" id="PF01925">
    <property type="entry name" value="TauE"/>
    <property type="match status" value="1"/>
</dbReference>
<evidence type="ECO:0000256" key="8">
    <source>
        <dbReference type="RuleBase" id="RU363041"/>
    </source>
</evidence>
<evidence type="ECO:0000313" key="9">
    <source>
        <dbReference type="EMBL" id="EON91284.1"/>
    </source>
</evidence>